<dbReference type="InterPro" id="IPR016169">
    <property type="entry name" value="FAD-bd_PCMH_sub2"/>
</dbReference>
<dbReference type="SUPFAM" id="SSF56176">
    <property type="entry name" value="FAD-binding/transporter-associated domain-like"/>
    <property type="match status" value="1"/>
</dbReference>
<name>A0A2B7Y4F3_9EURO</name>
<dbReference type="InterPro" id="IPR016167">
    <property type="entry name" value="FAD-bd_PCMH_sub1"/>
</dbReference>
<dbReference type="InterPro" id="IPR016164">
    <property type="entry name" value="FAD-linked_Oxase-like_C"/>
</dbReference>
<dbReference type="SUPFAM" id="SSF55103">
    <property type="entry name" value="FAD-linked oxidases, C-terminal domain"/>
    <property type="match status" value="1"/>
</dbReference>
<keyword evidence="4" id="KW-0560">Oxidoreductase</keyword>
<dbReference type="Gene3D" id="3.40.462.10">
    <property type="entry name" value="FAD-linked oxidases, C-terminal domain"/>
    <property type="match status" value="1"/>
</dbReference>
<dbReference type="GO" id="GO:0008720">
    <property type="term" value="F:D-lactate dehydrogenase (NAD+) activity"/>
    <property type="evidence" value="ECO:0007669"/>
    <property type="project" value="TreeGrafter"/>
</dbReference>
<dbReference type="GO" id="GO:0071949">
    <property type="term" value="F:FAD binding"/>
    <property type="evidence" value="ECO:0007669"/>
    <property type="project" value="InterPro"/>
</dbReference>
<protein>
    <recommendedName>
        <fullName evidence="5">FAD-binding PCMH-type domain-containing protein</fullName>
    </recommendedName>
</protein>
<dbReference type="Pfam" id="PF01565">
    <property type="entry name" value="FAD_binding_4"/>
    <property type="match status" value="1"/>
</dbReference>
<dbReference type="GO" id="GO:0005739">
    <property type="term" value="C:mitochondrion"/>
    <property type="evidence" value="ECO:0007669"/>
    <property type="project" value="TreeGrafter"/>
</dbReference>
<dbReference type="PANTHER" id="PTHR11748:SF114">
    <property type="entry name" value="ARYL-ALCOHOL OXIDASE VANILLYL-ALCOHOL OXIDASE (AFU_ORTHOLOGUE AFUA_3G09500)-RELATED"/>
    <property type="match status" value="1"/>
</dbReference>
<evidence type="ECO:0000256" key="4">
    <source>
        <dbReference type="ARBA" id="ARBA00023002"/>
    </source>
</evidence>
<dbReference type="PROSITE" id="PS51387">
    <property type="entry name" value="FAD_PCMH"/>
    <property type="match status" value="1"/>
</dbReference>
<evidence type="ECO:0000256" key="2">
    <source>
        <dbReference type="ARBA" id="ARBA00022630"/>
    </source>
</evidence>
<dbReference type="Pfam" id="PF02913">
    <property type="entry name" value="FAD-oxidase_C"/>
    <property type="match status" value="1"/>
</dbReference>
<keyword evidence="2" id="KW-0285">Flavoprotein</keyword>
<keyword evidence="7" id="KW-1185">Reference proteome</keyword>
<organism evidence="6 7">
    <name type="scientific">Helicocarpus griseus UAMH5409</name>
    <dbReference type="NCBI Taxonomy" id="1447875"/>
    <lineage>
        <taxon>Eukaryota</taxon>
        <taxon>Fungi</taxon>
        <taxon>Dikarya</taxon>
        <taxon>Ascomycota</taxon>
        <taxon>Pezizomycotina</taxon>
        <taxon>Eurotiomycetes</taxon>
        <taxon>Eurotiomycetidae</taxon>
        <taxon>Onygenales</taxon>
        <taxon>Ajellomycetaceae</taxon>
        <taxon>Helicocarpus</taxon>
    </lineage>
</organism>
<dbReference type="InterPro" id="IPR036318">
    <property type="entry name" value="FAD-bd_PCMH-like_sf"/>
</dbReference>
<evidence type="ECO:0000256" key="1">
    <source>
        <dbReference type="ARBA" id="ARBA00001974"/>
    </source>
</evidence>
<reference evidence="6 7" key="1">
    <citation type="submission" date="2017-10" db="EMBL/GenBank/DDBJ databases">
        <title>Comparative genomics in systemic dimorphic fungi from Ajellomycetaceae.</title>
        <authorList>
            <person name="Munoz J.F."/>
            <person name="Mcewen J.G."/>
            <person name="Clay O.K."/>
            <person name="Cuomo C.A."/>
        </authorList>
    </citation>
    <scope>NUCLEOTIDE SEQUENCE [LARGE SCALE GENOMIC DNA]</scope>
    <source>
        <strain evidence="6 7">UAMH5409</strain>
    </source>
</reference>
<dbReference type="InterPro" id="IPR006094">
    <property type="entry name" value="Oxid_FAD_bind_N"/>
</dbReference>
<dbReference type="STRING" id="1447875.A0A2B7Y4F3"/>
<dbReference type="InterPro" id="IPR016166">
    <property type="entry name" value="FAD-bd_PCMH"/>
</dbReference>
<dbReference type="EMBL" id="PDNB01000021">
    <property type="protein sequence ID" value="PGH15931.1"/>
    <property type="molecule type" value="Genomic_DNA"/>
</dbReference>
<dbReference type="InterPro" id="IPR016171">
    <property type="entry name" value="Vanillyl_alc_oxidase_C-sub2"/>
</dbReference>
<dbReference type="Proteomes" id="UP000223968">
    <property type="component" value="Unassembled WGS sequence"/>
</dbReference>
<comment type="caution">
    <text evidence="6">The sequence shown here is derived from an EMBL/GenBank/DDBJ whole genome shotgun (WGS) entry which is preliminary data.</text>
</comment>
<evidence type="ECO:0000313" key="6">
    <source>
        <dbReference type="EMBL" id="PGH15931.1"/>
    </source>
</evidence>
<dbReference type="Gene3D" id="3.30.465.10">
    <property type="match status" value="1"/>
</dbReference>
<dbReference type="InterPro" id="IPR016170">
    <property type="entry name" value="Cytok_DH_C_sf"/>
</dbReference>
<dbReference type="OrthoDB" id="5332616at2759"/>
<dbReference type="InterPro" id="IPR004113">
    <property type="entry name" value="FAD-bd_oxidored_4_C"/>
</dbReference>
<accession>A0A2B7Y4F3</accession>
<dbReference type="AlphaFoldDB" id="A0A2B7Y4F3"/>
<dbReference type="GO" id="GO:1903457">
    <property type="term" value="P:lactate catabolic process"/>
    <property type="evidence" value="ECO:0007669"/>
    <property type="project" value="TreeGrafter"/>
</dbReference>
<comment type="cofactor">
    <cofactor evidence="1">
        <name>FAD</name>
        <dbReference type="ChEBI" id="CHEBI:57692"/>
    </cofactor>
</comment>
<dbReference type="Gene3D" id="1.10.45.10">
    <property type="entry name" value="Vanillyl-alcohol Oxidase, Chain A, domain 4"/>
    <property type="match status" value="1"/>
</dbReference>
<dbReference type="GO" id="GO:0004458">
    <property type="term" value="F:D-lactate dehydrogenase (cytochrome) activity"/>
    <property type="evidence" value="ECO:0007669"/>
    <property type="project" value="TreeGrafter"/>
</dbReference>
<dbReference type="Gene3D" id="3.30.43.10">
    <property type="entry name" value="Uridine Diphospho-n-acetylenolpyruvylglucosamine Reductase, domain 2"/>
    <property type="match status" value="1"/>
</dbReference>
<proteinExistence type="predicted"/>
<evidence type="ECO:0000256" key="3">
    <source>
        <dbReference type="ARBA" id="ARBA00022827"/>
    </source>
</evidence>
<dbReference type="PANTHER" id="PTHR11748">
    <property type="entry name" value="D-LACTATE DEHYDROGENASE"/>
    <property type="match status" value="1"/>
</dbReference>
<evidence type="ECO:0000259" key="5">
    <source>
        <dbReference type="PROSITE" id="PS51387"/>
    </source>
</evidence>
<gene>
    <name evidence="6" type="ORF">AJ79_02098</name>
</gene>
<keyword evidence="3" id="KW-0274">FAD</keyword>
<sequence length="577" mass="64753">MLEHPPFTLSHEPSENEATNKALKRWASSLDNVPAPIVLPPGVSEDTWESILGQFKEIVGEEAVVVGEKRQLHYEDPFAFLENESDVRGSSCALLPTTVEQIQAILKIANEHKLPLWTFSRGKNLGYGGPAGRVKGCIAIDLQNMDKVIEVNDKYSYYTVEPGVSFFKLYREIQEQKKNIWCSVPALGWGSVLGNALDRGWGYTPHGDHSNQICGIEAVLADGSIVRTGMGALDNSKCWPLFRGGYGPTYDSMFNQSNFGIVTKLSLWASPAPEGFMSCHADFENETDLALLVETFRGLLMKEAIQNHPVIGNICREIGRRGCRKQFYDGPSAIPDSRLKELQKEFDCGFWDTNFGLYGPKEIIEANYKRCEAAILKIPGAKLRGTAYYPREGEEYLRAEDVPPRDRFCQTGVPTMVPINAVKYRGEDGGHISFSPVLPPNGQDALDFYYTAKASCAKFGFDFVAGLHLYHRHLTHINMIYFDRQCATNKENANKLFVQLVHDARKAGYGEYRAHVEHMDLVAQQYDYRGGALMRLNERIKDALDPNGILSPGKQGIWPKRMREERQLANGVEKLKI</sequence>
<feature type="domain" description="FAD-binding PCMH-type" evidence="5">
    <location>
        <begin position="86"/>
        <end position="272"/>
    </location>
</feature>
<evidence type="ECO:0000313" key="7">
    <source>
        <dbReference type="Proteomes" id="UP000223968"/>
    </source>
</evidence>